<organism evidence="4 5">
    <name type="scientific">Microcaecilia unicolor</name>
    <dbReference type="NCBI Taxonomy" id="1415580"/>
    <lineage>
        <taxon>Eukaryota</taxon>
        <taxon>Metazoa</taxon>
        <taxon>Chordata</taxon>
        <taxon>Craniata</taxon>
        <taxon>Vertebrata</taxon>
        <taxon>Euteleostomi</taxon>
        <taxon>Amphibia</taxon>
        <taxon>Gymnophiona</taxon>
        <taxon>Siphonopidae</taxon>
        <taxon>Microcaecilia</taxon>
    </lineage>
</organism>
<protein>
    <submittedName>
        <fullName evidence="5">Uncharacterized protein LOC115461854</fullName>
    </submittedName>
</protein>
<dbReference type="AlphaFoldDB" id="A0A6P7XB24"/>
<accession>A0A6P7XB24</accession>
<evidence type="ECO:0000256" key="1">
    <source>
        <dbReference type="SAM" id="MobiDB-lite"/>
    </source>
</evidence>
<dbReference type="PANTHER" id="PTHR35349">
    <property type="entry name" value="DYNACTIN-ASSOCIATED PROTEIN"/>
    <property type="match status" value="1"/>
</dbReference>
<gene>
    <name evidence="5" type="primary">LOC115461854</name>
</gene>
<proteinExistence type="predicted"/>
<dbReference type="OrthoDB" id="10263073at2759"/>
<dbReference type="RefSeq" id="XP_030047770.1">
    <property type="nucleotide sequence ID" value="XM_030191910.1"/>
</dbReference>
<dbReference type="InterPro" id="IPR006045">
    <property type="entry name" value="Cupin_1"/>
</dbReference>
<feature type="region of interest" description="Disordered" evidence="1">
    <location>
        <begin position="436"/>
        <end position="490"/>
    </location>
</feature>
<feature type="domain" description="Cupin type-1" evidence="3">
    <location>
        <begin position="114"/>
        <end position="242"/>
    </location>
</feature>
<dbReference type="InParanoid" id="A0A6P7XB24"/>
<dbReference type="PANTHER" id="PTHR35349:SF4">
    <property type="entry name" value="CUPIN TYPE-1 DOMAIN-CONTAINING PROTEIN"/>
    <property type="match status" value="1"/>
</dbReference>
<evidence type="ECO:0000313" key="4">
    <source>
        <dbReference type="Proteomes" id="UP000515156"/>
    </source>
</evidence>
<dbReference type="GeneID" id="115461854"/>
<feature type="transmembrane region" description="Helical" evidence="2">
    <location>
        <begin position="31"/>
        <end position="55"/>
    </location>
</feature>
<dbReference type="KEGG" id="muo:115461854"/>
<evidence type="ECO:0000313" key="5">
    <source>
        <dbReference type="RefSeq" id="XP_030047770.1"/>
    </source>
</evidence>
<keyword evidence="2" id="KW-0472">Membrane</keyword>
<dbReference type="SUPFAM" id="SSF51182">
    <property type="entry name" value="RmlC-like cupins"/>
    <property type="match status" value="2"/>
</dbReference>
<dbReference type="SMART" id="SM00835">
    <property type="entry name" value="Cupin_1"/>
    <property type="match status" value="2"/>
</dbReference>
<dbReference type="InterPro" id="IPR014710">
    <property type="entry name" value="RmlC-like_jellyroll"/>
</dbReference>
<evidence type="ECO:0000256" key="2">
    <source>
        <dbReference type="SAM" id="Phobius"/>
    </source>
</evidence>
<dbReference type="GO" id="GO:0005794">
    <property type="term" value="C:Golgi apparatus"/>
    <property type="evidence" value="ECO:0007669"/>
    <property type="project" value="TreeGrafter"/>
</dbReference>
<dbReference type="Pfam" id="PF00190">
    <property type="entry name" value="Cupin_1"/>
    <property type="match status" value="2"/>
</dbReference>
<evidence type="ECO:0000259" key="3">
    <source>
        <dbReference type="SMART" id="SM00835"/>
    </source>
</evidence>
<dbReference type="InterPro" id="IPR011051">
    <property type="entry name" value="RmlC_Cupin_sf"/>
</dbReference>
<keyword evidence="4" id="KW-1185">Reference proteome</keyword>
<reference evidence="5" key="1">
    <citation type="submission" date="2025-08" db="UniProtKB">
        <authorList>
            <consortium name="RefSeq"/>
        </authorList>
    </citation>
    <scope>IDENTIFICATION</scope>
</reference>
<dbReference type="Gene3D" id="2.60.120.10">
    <property type="entry name" value="Jelly Rolls"/>
    <property type="match status" value="2"/>
</dbReference>
<dbReference type="GO" id="GO:0005886">
    <property type="term" value="C:plasma membrane"/>
    <property type="evidence" value="ECO:0007669"/>
    <property type="project" value="TreeGrafter"/>
</dbReference>
<feature type="domain" description="Cupin type-1" evidence="3">
    <location>
        <begin position="304"/>
        <end position="423"/>
    </location>
</feature>
<dbReference type="InterPro" id="IPR053297">
    <property type="entry name" value="Dynactin-associated"/>
</dbReference>
<keyword evidence="2" id="KW-0812">Transmembrane</keyword>
<keyword evidence="2" id="KW-1133">Transmembrane helix</keyword>
<name>A0A6P7XB24_9AMPH</name>
<dbReference type="Proteomes" id="UP000515156">
    <property type="component" value="Chromosome 2"/>
</dbReference>
<sequence>MFRRRVSSIPNNDVIEEPTAWGRQCWRWCRYFLLSFLASLITAAIAVLILALLYVKNNKPSSNPDALVNSPVLGLGACLKEAPFNVDTKFLFLNNLHKAKANVYQGGLVSCAGYLGNSTQYSSMEAAAFGISINTYQSKISVCTIRIFGGGLYSPAWTMNGNIHGYVSQGAVWVGIVQNSTEPPVTFNVITGQVMFIPQGFTYWIRNTGNTDAFIVMFYSTDEEIITLDVSDVLFFTPNDIKALMNADGVSLFGARPTGTGVIILPDSAWTYTQSANTDVWRYFFNLAGSFTLTYPGGKVQWARSYVRPTYPLVRIFSTSLRSFPNTLSLGLFRIYPSAVLLPHYYFNANTMGYVLSGCGQVGVVGCVATNFDIEHGDVFFFPTGTMNYIRSTCNEDLVIIVAYSVSGKLETIFLNSLAENIRSILEQMIRQLQASTTSTTTGPTSTTTTTTTTPTTTTATTTTTTTTTTTPSTTTTTTPSTTTTTTPATTTLFTDEQIIIYDPDTNEIHIVP</sequence>